<keyword evidence="2" id="KW-1185">Reference proteome</keyword>
<dbReference type="EMBL" id="JACDTQ010000745">
    <property type="protein sequence ID" value="KAF5926932.1"/>
    <property type="molecule type" value="Genomic_DNA"/>
</dbReference>
<gene>
    <name evidence="1" type="ORF">HPG69_001564</name>
</gene>
<comment type="caution">
    <text evidence="1">The sequence shown here is derived from an EMBL/GenBank/DDBJ whole genome shotgun (WGS) entry which is preliminary data.</text>
</comment>
<proteinExistence type="predicted"/>
<reference evidence="1 2" key="1">
    <citation type="journal article" date="2020" name="Mol. Biol. Evol.">
        <title>Interspecific Gene Flow and the Evolution of Specialization in Black and White Rhinoceros.</title>
        <authorList>
            <person name="Moodley Y."/>
            <person name="Westbury M.V."/>
            <person name="Russo I.M."/>
            <person name="Gopalakrishnan S."/>
            <person name="Rakotoarivelo A."/>
            <person name="Olsen R.A."/>
            <person name="Prost S."/>
            <person name="Tunstall T."/>
            <person name="Ryder O.A."/>
            <person name="Dalen L."/>
            <person name="Bruford M.W."/>
        </authorList>
    </citation>
    <scope>NUCLEOTIDE SEQUENCE [LARGE SCALE GENOMIC DNA]</scope>
    <source>
        <strain evidence="1">SBR-YM</strain>
        <tissue evidence="1">Skin</tissue>
    </source>
</reference>
<dbReference type="AlphaFoldDB" id="A0A7J7FFS9"/>
<accession>A0A7J7FFS9</accession>
<protein>
    <submittedName>
        <fullName evidence="1">Uncharacterized protein</fullName>
    </submittedName>
</protein>
<sequence length="103" mass="11630">MALWFPKIYILPFPQSKKVYYPTHIVIPGGDLAKVQPLLRTRPTWIIDLPQSIPIIPLKMNNSLEEGECAGHLTTLLLQRKIMRNVVGVGSVDGESEEEGEEY</sequence>
<evidence type="ECO:0000313" key="2">
    <source>
        <dbReference type="Proteomes" id="UP000551758"/>
    </source>
</evidence>
<dbReference type="Proteomes" id="UP000551758">
    <property type="component" value="Unassembled WGS sequence"/>
</dbReference>
<evidence type="ECO:0000313" key="1">
    <source>
        <dbReference type="EMBL" id="KAF5926932.1"/>
    </source>
</evidence>
<name>A0A7J7FFS9_DICBM</name>
<organism evidence="1 2">
    <name type="scientific">Diceros bicornis minor</name>
    <name type="common">South-central black rhinoceros</name>
    <dbReference type="NCBI Taxonomy" id="77932"/>
    <lineage>
        <taxon>Eukaryota</taxon>
        <taxon>Metazoa</taxon>
        <taxon>Chordata</taxon>
        <taxon>Craniata</taxon>
        <taxon>Vertebrata</taxon>
        <taxon>Euteleostomi</taxon>
        <taxon>Mammalia</taxon>
        <taxon>Eutheria</taxon>
        <taxon>Laurasiatheria</taxon>
        <taxon>Perissodactyla</taxon>
        <taxon>Rhinocerotidae</taxon>
        <taxon>Diceros</taxon>
    </lineage>
</organism>